<dbReference type="EMBL" id="FORQ01000001">
    <property type="protein sequence ID" value="SFI58440.1"/>
    <property type="molecule type" value="Genomic_DNA"/>
</dbReference>
<evidence type="ECO:0000256" key="2">
    <source>
        <dbReference type="SAM" id="SignalP"/>
    </source>
</evidence>
<reference evidence="4" key="1">
    <citation type="submission" date="2016-10" db="EMBL/GenBank/DDBJ databases">
        <authorList>
            <person name="Varghese N."/>
            <person name="Submissions S."/>
        </authorList>
    </citation>
    <scope>NUCLEOTIDE SEQUENCE [LARGE SCALE GENOMIC DNA]</scope>
    <source>
        <strain evidence="4">DSM 22251</strain>
    </source>
</reference>
<feature type="signal peptide" evidence="2">
    <location>
        <begin position="1"/>
        <end position="22"/>
    </location>
</feature>
<dbReference type="Proteomes" id="UP000242560">
    <property type="component" value="Unassembled WGS sequence"/>
</dbReference>
<feature type="compositionally biased region" description="Basic and acidic residues" evidence="1">
    <location>
        <begin position="37"/>
        <end position="56"/>
    </location>
</feature>
<evidence type="ECO:0000313" key="4">
    <source>
        <dbReference type="Proteomes" id="UP000242560"/>
    </source>
</evidence>
<feature type="chain" id="PRO_5015360694" description="Lipoprotein" evidence="2">
    <location>
        <begin position="23"/>
        <end position="164"/>
    </location>
</feature>
<dbReference type="AlphaFoldDB" id="A0A1I3JE81"/>
<sequence>MKKAILSALFALSIVISCEKKAETVTDENAVSNTEQTSHDEHSAATEEKSDDHDASAELTLDNGKKWAVNEEMKPYVAEMEDALVQYKPENGDYKMLATNIIAANDNLVKSCTMTGKSHDVLHVWLTDHIQDLKKLQNAPNRDEANETVKELKESMDEYHEYFN</sequence>
<evidence type="ECO:0008006" key="5">
    <source>
        <dbReference type="Google" id="ProtNLM"/>
    </source>
</evidence>
<accession>A0A1I3JE81</accession>
<evidence type="ECO:0000313" key="3">
    <source>
        <dbReference type="EMBL" id="SFI58440.1"/>
    </source>
</evidence>
<keyword evidence="4" id="KW-1185">Reference proteome</keyword>
<proteinExistence type="predicted"/>
<dbReference type="RefSeq" id="WP_089817722.1">
    <property type="nucleotide sequence ID" value="NZ_FORQ01000001.1"/>
</dbReference>
<protein>
    <recommendedName>
        <fullName evidence="5">Lipoprotein</fullName>
    </recommendedName>
</protein>
<name>A0A1I3JE81_9FLAO</name>
<keyword evidence="2" id="KW-0732">Signal</keyword>
<organism evidence="3 4">
    <name type="scientific">Kaistella treverensis</name>
    <dbReference type="NCBI Taxonomy" id="631455"/>
    <lineage>
        <taxon>Bacteria</taxon>
        <taxon>Pseudomonadati</taxon>
        <taxon>Bacteroidota</taxon>
        <taxon>Flavobacteriia</taxon>
        <taxon>Flavobacteriales</taxon>
        <taxon>Weeksellaceae</taxon>
        <taxon>Chryseobacterium group</taxon>
        <taxon>Kaistella</taxon>
    </lineage>
</organism>
<evidence type="ECO:0000256" key="1">
    <source>
        <dbReference type="SAM" id="MobiDB-lite"/>
    </source>
</evidence>
<feature type="compositionally biased region" description="Polar residues" evidence="1">
    <location>
        <begin position="27"/>
        <end position="36"/>
    </location>
</feature>
<feature type="region of interest" description="Disordered" evidence="1">
    <location>
        <begin position="25"/>
        <end position="63"/>
    </location>
</feature>
<dbReference type="PROSITE" id="PS51257">
    <property type="entry name" value="PROKAR_LIPOPROTEIN"/>
    <property type="match status" value="1"/>
</dbReference>
<gene>
    <name evidence="3" type="ORF">SAMN05421638_0112</name>
</gene>